<evidence type="ECO:0000313" key="3">
    <source>
        <dbReference type="Proteomes" id="UP000231501"/>
    </source>
</evidence>
<dbReference type="EMBL" id="PEOG01000119">
    <property type="protein sequence ID" value="PIM50579.1"/>
    <property type="molecule type" value="Genomic_DNA"/>
</dbReference>
<name>A0A2G9C4V8_9BURK</name>
<keyword evidence="1" id="KW-0472">Membrane</keyword>
<sequence>MVAPRSSFSSAAWLAASPLVIVVLPALIVLRVVLRSSPLSLKAPAMPPLVPALTVTALAL</sequence>
<accession>A0A2G9C4V8</accession>
<feature type="transmembrane region" description="Helical" evidence="1">
    <location>
        <begin position="12"/>
        <end position="34"/>
    </location>
</feature>
<evidence type="ECO:0000256" key="1">
    <source>
        <dbReference type="SAM" id="Phobius"/>
    </source>
</evidence>
<protein>
    <submittedName>
        <fullName evidence="2">Uncharacterized protein</fullName>
    </submittedName>
</protein>
<keyword evidence="3" id="KW-1185">Reference proteome</keyword>
<dbReference type="AlphaFoldDB" id="A0A2G9C4V8"/>
<dbReference type="Proteomes" id="UP000231501">
    <property type="component" value="Unassembled WGS sequence"/>
</dbReference>
<comment type="caution">
    <text evidence="2">The sequence shown here is derived from an EMBL/GenBank/DDBJ whole genome shotgun (WGS) entry which is preliminary data.</text>
</comment>
<reference evidence="2 3" key="1">
    <citation type="submission" date="2017-11" db="EMBL/GenBank/DDBJ databases">
        <title>Draft genome sequence of Mitsuaria sp. HWN-4.</title>
        <authorList>
            <person name="Gundlapally S.R."/>
        </authorList>
    </citation>
    <scope>NUCLEOTIDE SEQUENCE [LARGE SCALE GENOMIC DNA]</scope>
    <source>
        <strain evidence="2 3">HWN-4</strain>
    </source>
</reference>
<keyword evidence="1" id="KW-0812">Transmembrane</keyword>
<proteinExistence type="predicted"/>
<feature type="non-terminal residue" evidence="2">
    <location>
        <position position="60"/>
    </location>
</feature>
<evidence type="ECO:0000313" key="2">
    <source>
        <dbReference type="EMBL" id="PIM50579.1"/>
    </source>
</evidence>
<gene>
    <name evidence="2" type="ORF">CS062_24235</name>
</gene>
<keyword evidence="1" id="KW-1133">Transmembrane helix</keyword>
<organism evidence="2 3">
    <name type="scientific">Roseateles chitinivorans</name>
    <dbReference type="NCBI Taxonomy" id="2917965"/>
    <lineage>
        <taxon>Bacteria</taxon>
        <taxon>Pseudomonadati</taxon>
        <taxon>Pseudomonadota</taxon>
        <taxon>Betaproteobacteria</taxon>
        <taxon>Burkholderiales</taxon>
        <taxon>Sphaerotilaceae</taxon>
        <taxon>Roseateles</taxon>
    </lineage>
</organism>